<dbReference type="GO" id="GO:0043022">
    <property type="term" value="F:ribosome binding"/>
    <property type="evidence" value="ECO:0007669"/>
    <property type="project" value="UniProtKB-UniRule"/>
</dbReference>
<evidence type="ECO:0000259" key="5">
    <source>
        <dbReference type="PROSITE" id="PS50832"/>
    </source>
</evidence>
<comment type="function">
    <text evidence="4">One of the essential components for the initiation of protein synthesis. Stabilizes the binding of IF-2 and IF-3 on the 30S subunit to which N-formylmethionyl-tRNA(fMet) subsequently binds. Helps modulate mRNA selection, yielding the 30S pre-initiation complex (PIC). Upon addition of the 50S ribosomal subunit IF-1, IF-2 and IF-3 are released leaving the mature 70S translation initiation complex.</text>
</comment>
<dbReference type="PANTHER" id="PTHR33370">
    <property type="entry name" value="TRANSLATION INITIATION FACTOR IF-1, CHLOROPLASTIC"/>
    <property type="match status" value="1"/>
</dbReference>
<dbReference type="RefSeq" id="WP_045960870.1">
    <property type="nucleotide sequence ID" value="NZ_LVWB01000008.1"/>
</dbReference>
<evidence type="ECO:0000256" key="4">
    <source>
        <dbReference type="HAMAP-Rule" id="MF_00075"/>
    </source>
</evidence>
<comment type="subunit">
    <text evidence="4">Component of the 30S ribosomal translation pre-initiation complex which assembles on the 30S ribosome in the order IF-2 and IF-3, IF-1 and N-formylmethionyl-tRNA(fMet); mRNA recruitment can occur at any time during PIC assembly.</text>
</comment>
<keyword evidence="9" id="KW-1185">Reference proteome</keyword>
<name>A0A0F4VID8_9HYPH</name>
<dbReference type="AlphaFoldDB" id="A0A0F4VID8"/>
<dbReference type="EMBL" id="LVWB01000008">
    <property type="protein sequence ID" value="ONI59919.1"/>
    <property type="molecule type" value="Genomic_DNA"/>
</dbReference>
<keyword evidence="2 4" id="KW-0396">Initiation factor</keyword>
<keyword evidence="4" id="KW-0694">RNA-binding</keyword>
<reference evidence="8 11" key="3">
    <citation type="submission" date="2018-11" db="EMBL/GenBank/DDBJ databases">
        <title>Genome Analysis of Haplotype D of Candidatus Liberibacter Solanacearum.</title>
        <authorList>
            <person name="Katsir L."/>
            <person name="Ruan Z."/>
            <person name="Santos Garcia D."/>
            <person name="Piasezky A."/>
            <person name="Jiang J."/>
            <person name="Sela N."/>
            <person name="Freilich S."/>
            <person name="Bahar O."/>
        </authorList>
    </citation>
    <scope>NUCLEOTIDE SEQUENCE [LARGE SCALE GENOMIC DNA]</scope>
    <source>
        <strain evidence="11">haplotype D1</strain>
        <strain evidence="8">ISR100</strain>
    </source>
</reference>
<keyword evidence="4" id="KW-0699">rRNA-binding</keyword>
<accession>A0A0F4VID8</accession>
<dbReference type="OrthoDB" id="9803250at2"/>
<dbReference type="HAMAP" id="MF_00075">
    <property type="entry name" value="IF_1"/>
    <property type="match status" value="1"/>
</dbReference>
<dbReference type="GO" id="GO:0019843">
    <property type="term" value="F:rRNA binding"/>
    <property type="evidence" value="ECO:0007669"/>
    <property type="project" value="UniProtKB-UniRule"/>
</dbReference>
<dbReference type="GO" id="GO:0003743">
    <property type="term" value="F:translation initiation factor activity"/>
    <property type="evidence" value="ECO:0007669"/>
    <property type="project" value="UniProtKB-UniRule"/>
</dbReference>
<dbReference type="EMBL" id="JMTK01000002">
    <property type="protein sequence ID" value="KJZ82195.1"/>
    <property type="molecule type" value="Genomic_DNA"/>
</dbReference>
<sequence length="107" mass="12100">MAKEEILEFSAIVSELLPNANFRVQLIAIEDNSSDCKSDSDSDLKSSGSKLNSKEIDFVSRIGKSKVIAYTSGRMRKHRIRISVGDRVKLEISPCDMTRARITYRFK</sequence>
<keyword evidence="3 4" id="KW-0648">Protein biosynthesis</keyword>
<dbReference type="SUPFAM" id="SSF50249">
    <property type="entry name" value="Nucleic acid-binding proteins"/>
    <property type="match status" value="1"/>
</dbReference>
<evidence type="ECO:0000313" key="6">
    <source>
        <dbReference type="EMBL" id="KJZ82195.1"/>
    </source>
</evidence>
<dbReference type="Proteomes" id="UP000189542">
    <property type="component" value="Unassembled WGS sequence"/>
</dbReference>
<reference evidence="7 10" key="2">
    <citation type="journal article" date="2017" name="PLoS ONE">
        <title>Genomic sequence of 'Candidatus Liberibacter solanacearum' haplotype C and its comparison with haplotype A and B genomes.</title>
        <authorList>
            <person name="Wang J."/>
            <person name="Haapalainen M."/>
            <person name="Schott T."/>
            <person name="Thompson S.M."/>
            <person name="Smith G.R."/>
            <person name="Nissinen A.I."/>
            <person name="Pirhonen M."/>
        </authorList>
    </citation>
    <scope>NUCLEOTIDE SEQUENCE [LARGE SCALE GENOMIC DNA]</scope>
    <source>
        <strain evidence="7 10">FIN111</strain>
    </source>
</reference>
<dbReference type="Proteomes" id="UP000033731">
    <property type="component" value="Unassembled WGS sequence"/>
</dbReference>
<gene>
    <name evidence="4" type="primary">infA</name>
    <name evidence="7" type="ORF">AYO25_02295</name>
    <name evidence="8" type="ORF">C0030_001470</name>
    <name evidence="6" type="ORF">DJ66_0936</name>
</gene>
<evidence type="ECO:0000313" key="9">
    <source>
        <dbReference type="Proteomes" id="UP000033731"/>
    </source>
</evidence>
<dbReference type="PANTHER" id="PTHR33370:SF1">
    <property type="entry name" value="TRANSLATION INITIATION FACTOR IF-1, CHLOROPLASTIC"/>
    <property type="match status" value="1"/>
</dbReference>
<evidence type="ECO:0000313" key="10">
    <source>
        <dbReference type="Proteomes" id="UP000189542"/>
    </source>
</evidence>
<evidence type="ECO:0000256" key="3">
    <source>
        <dbReference type="ARBA" id="ARBA00022917"/>
    </source>
</evidence>
<comment type="caution">
    <text evidence="6">The sequence shown here is derived from an EMBL/GenBank/DDBJ whole genome shotgun (WGS) entry which is preliminary data.</text>
</comment>
<keyword evidence="4" id="KW-0963">Cytoplasm</keyword>
<evidence type="ECO:0000256" key="1">
    <source>
        <dbReference type="ARBA" id="ARBA00010939"/>
    </source>
</evidence>
<dbReference type="GO" id="GO:0005829">
    <property type="term" value="C:cytosol"/>
    <property type="evidence" value="ECO:0007669"/>
    <property type="project" value="TreeGrafter"/>
</dbReference>
<dbReference type="Pfam" id="PF01176">
    <property type="entry name" value="eIF-1a"/>
    <property type="match status" value="1"/>
</dbReference>
<dbReference type="InterPro" id="IPR006196">
    <property type="entry name" value="RNA-binding_domain_S1_IF1"/>
</dbReference>
<dbReference type="PROSITE" id="PS50832">
    <property type="entry name" value="S1_IF1_TYPE"/>
    <property type="match status" value="1"/>
</dbReference>
<dbReference type="EMBL" id="PKRU02000006">
    <property type="protein sequence ID" value="RPD37658.1"/>
    <property type="molecule type" value="Genomic_DNA"/>
</dbReference>
<dbReference type="InterPro" id="IPR004368">
    <property type="entry name" value="TIF_IF1"/>
</dbReference>
<reference evidence="6 9" key="1">
    <citation type="journal article" date="2015" name="Phytopathology">
        <title>Genomes of Candidatus Liberibacter solanacearum haplotype A from New Zealand and the USA suggest significant genome plasticity in the species.</title>
        <authorList>
            <person name="Thompson S.M."/>
            <person name="Johnson C.P."/>
            <person name="Lu A.Y."/>
            <person name="Frampton R.A."/>
            <person name="Sullivan K.L."/>
            <person name="Fiers M.W."/>
            <person name="Crowhurst R.N."/>
            <person name="Pitman A.R."/>
            <person name="Scott I."/>
            <person name="Gudmestad N.C."/>
            <person name="Smith G.R."/>
        </authorList>
    </citation>
    <scope>NUCLEOTIDE SEQUENCE [LARGE SCALE GENOMIC DNA]</scope>
    <source>
        <strain evidence="6 9">LsoNZ1</strain>
    </source>
</reference>
<organism evidence="6 9">
    <name type="scientific">Candidatus Liberibacter solanacearum</name>
    <dbReference type="NCBI Taxonomy" id="556287"/>
    <lineage>
        <taxon>Bacteria</taxon>
        <taxon>Pseudomonadati</taxon>
        <taxon>Pseudomonadota</taxon>
        <taxon>Alphaproteobacteria</taxon>
        <taxon>Hyphomicrobiales</taxon>
        <taxon>Rhizobiaceae</taxon>
        <taxon>Liberibacter</taxon>
    </lineage>
</organism>
<dbReference type="InterPro" id="IPR012340">
    <property type="entry name" value="NA-bd_OB-fold"/>
</dbReference>
<evidence type="ECO:0000313" key="7">
    <source>
        <dbReference type="EMBL" id="ONI59919.1"/>
    </source>
</evidence>
<dbReference type="PATRIC" id="fig|556287.8.peg.938"/>
<dbReference type="Proteomes" id="UP000236895">
    <property type="component" value="Unassembled WGS sequence"/>
</dbReference>
<evidence type="ECO:0000313" key="8">
    <source>
        <dbReference type="EMBL" id="RPD37658.1"/>
    </source>
</evidence>
<feature type="domain" description="S1-like" evidence="5">
    <location>
        <begin position="66"/>
        <end position="107"/>
    </location>
</feature>
<proteinExistence type="inferred from homology"/>
<dbReference type="Gene3D" id="2.40.50.140">
    <property type="entry name" value="Nucleic acid-binding proteins"/>
    <property type="match status" value="1"/>
</dbReference>
<comment type="similarity">
    <text evidence="1 4">Belongs to the IF-1 family.</text>
</comment>
<comment type="subcellular location">
    <subcellularLocation>
        <location evidence="4">Cytoplasm</location>
    </subcellularLocation>
</comment>
<protein>
    <recommendedName>
        <fullName evidence="4">Translation initiation factor IF-1</fullName>
    </recommendedName>
</protein>
<evidence type="ECO:0000313" key="11">
    <source>
        <dbReference type="Proteomes" id="UP000236895"/>
    </source>
</evidence>
<evidence type="ECO:0000256" key="2">
    <source>
        <dbReference type="ARBA" id="ARBA00022540"/>
    </source>
</evidence>